<dbReference type="EMBL" id="JBGMEL010000044">
    <property type="protein sequence ID" value="MFA0792688.1"/>
    <property type="molecule type" value="Genomic_DNA"/>
</dbReference>
<dbReference type="Proteomes" id="UP001569414">
    <property type="component" value="Unassembled WGS sequence"/>
</dbReference>
<sequence length="136" mass="14814">MKIALVFVVAILYSWICEWLFGYTSTLYVPVDIQTSPILYQAMLVIYGLCAVLIFASLVAILIVRLRSKQPVKLSVLLGIPLIPISIYGVVNFLEVAPALSDLVLSSGFLVSTSVNVLLAISVLPVLVLLLRSKAH</sequence>
<evidence type="ECO:0000313" key="2">
    <source>
        <dbReference type="EMBL" id="MFA0792688.1"/>
    </source>
</evidence>
<protein>
    <submittedName>
        <fullName evidence="2">Uncharacterized protein</fullName>
    </submittedName>
</protein>
<proteinExistence type="predicted"/>
<dbReference type="RefSeq" id="WP_371845067.1">
    <property type="nucleotide sequence ID" value="NZ_JBGMEL010000044.1"/>
</dbReference>
<keyword evidence="1" id="KW-0472">Membrane</keyword>
<accession>A0ABV4NTI6</accession>
<evidence type="ECO:0000256" key="1">
    <source>
        <dbReference type="SAM" id="Phobius"/>
    </source>
</evidence>
<keyword evidence="1" id="KW-1133">Transmembrane helix</keyword>
<feature type="transmembrane region" description="Helical" evidence="1">
    <location>
        <begin position="38"/>
        <end position="64"/>
    </location>
</feature>
<feature type="transmembrane region" description="Helical" evidence="1">
    <location>
        <begin position="76"/>
        <end position="97"/>
    </location>
</feature>
<comment type="caution">
    <text evidence="2">The sequence shown here is derived from an EMBL/GenBank/DDBJ whole genome shotgun (WGS) entry which is preliminary data.</text>
</comment>
<keyword evidence="1" id="KW-0812">Transmembrane</keyword>
<feature type="transmembrane region" description="Helical" evidence="1">
    <location>
        <begin position="109"/>
        <end position="131"/>
    </location>
</feature>
<reference evidence="2 3" key="1">
    <citation type="submission" date="2024-08" db="EMBL/GenBank/DDBJ databases">
        <authorList>
            <person name="Ishaq N."/>
        </authorList>
    </citation>
    <scope>NUCLEOTIDE SEQUENCE [LARGE SCALE GENOMIC DNA]</scope>
    <source>
        <strain evidence="2 3">JCM 30400</strain>
    </source>
</reference>
<gene>
    <name evidence="2" type="ORF">ACCI51_19345</name>
</gene>
<name>A0ABV4NTI6_9GAMM</name>
<evidence type="ECO:0000313" key="3">
    <source>
        <dbReference type="Proteomes" id="UP001569414"/>
    </source>
</evidence>
<keyword evidence="3" id="KW-1185">Reference proteome</keyword>
<organism evidence="2 3">
    <name type="scientific">Microbulbifer echini</name>
    <dbReference type="NCBI Taxonomy" id="1529067"/>
    <lineage>
        <taxon>Bacteria</taxon>
        <taxon>Pseudomonadati</taxon>
        <taxon>Pseudomonadota</taxon>
        <taxon>Gammaproteobacteria</taxon>
        <taxon>Cellvibrionales</taxon>
        <taxon>Microbulbiferaceae</taxon>
        <taxon>Microbulbifer</taxon>
    </lineage>
</organism>